<evidence type="ECO:0000313" key="1">
    <source>
        <dbReference type="EMBL" id="NVO30266.1"/>
    </source>
</evidence>
<dbReference type="RefSeq" id="WP_176906965.1">
    <property type="nucleotide sequence ID" value="NZ_JABKAU010000004.1"/>
</dbReference>
<evidence type="ECO:0000313" key="2">
    <source>
        <dbReference type="Proteomes" id="UP000565521"/>
    </source>
</evidence>
<accession>A0A7Y7PM00</accession>
<dbReference type="Proteomes" id="UP000565521">
    <property type="component" value="Unassembled WGS sequence"/>
</dbReference>
<dbReference type="EMBL" id="JABKAU010000004">
    <property type="protein sequence ID" value="NVO30266.1"/>
    <property type="molecule type" value="Genomic_DNA"/>
</dbReference>
<reference evidence="1 2" key="1">
    <citation type="submission" date="2020-05" db="EMBL/GenBank/DDBJ databases">
        <title>Hymenobacter terrestris sp. nov. and Hymenobacter lapidiphilus sp. nov., isolated from regoliths in Antarctica.</title>
        <authorList>
            <person name="Sedlacek I."/>
            <person name="Pantucek R."/>
            <person name="Zeman M."/>
            <person name="Holochova P."/>
            <person name="Kralova S."/>
            <person name="Stankova E."/>
            <person name="Sedo O."/>
            <person name="Micenkova L."/>
            <person name="Svec P."/>
            <person name="Gupta V."/>
            <person name="Sood U."/>
            <person name="Korpole U.S."/>
            <person name="Lal R."/>
        </authorList>
    </citation>
    <scope>NUCLEOTIDE SEQUENCE [LARGE SCALE GENOMIC DNA]</scope>
    <source>
        <strain evidence="1 2">P5342</strain>
    </source>
</reference>
<gene>
    <name evidence="1" type="ORF">HW554_03525</name>
</gene>
<keyword evidence="2" id="KW-1185">Reference proteome</keyword>
<proteinExistence type="predicted"/>
<comment type="caution">
    <text evidence="1">The sequence shown here is derived from an EMBL/GenBank/DDBJ whole genome shotgun (WGS) entry which is preliminary data.</text>
</comment>
<dbReference type="AlphaFoldDB" id="A0A7Y7PM00"/>
<name>A0A7Y7PM00_9BACT</name>
<sequence>MPRICIYPKDVAQLTGRSYDAAKRLVRRARQAAGKPAGALVSMQDFCRLTGLDEAEVSRALNGPSASINPRSA</sequence>
<protein>
    <submittedName>
        <fullName evidence="1">Uncharacterized protein</fullName>
    </submittedName>
</protein>
<organism evidence="1 2">
    <name type="scientific">Hymenobacter lapidiphilus</name>
    <dbReference type="NCBI Taxonomy" id="2608003"/>
    <lineage>
        <taxon>Bacteria</taxon>
        <taxon>Pseudomonadati</taxon>
        <taxon>Bacteroidota</taxon>
        <taxon>Cytophagia</taxon>
        <taxon>Cytophagales</taxon>
        <taxon>Hymenobacteraceae</taxon>
        <taxon>Hymenobacter</taxon>
    </lineage>
</organism>